<proteinExistence type="predicted"/>
<sequence>MTTKTMTVPNAVIVCAMRESSSFMGQKADGWVYLPSKEALEQFKKHIEQHKRIEEYSYIVSIDLKVINEAGMLQLADCINDEDDRPWLWSNDDFSVKLW</sequence>
<name>A0A2H4IBR9_9CAUD</name>
<accession>A0A2H4IBR9</accession>
<gene>
    <name evidence="1" type="ORF">Y3_310</name>
</gene>
<organism evidence="1 2">
    <name type="scientific">Erwinia phage vB_EamM_Y3</name>
    <dbReference type="NCBI Taxonomy" id="1983553"/>
    <lineage>
        <taxon>Viruses</taxon>
        <taxon>Duplodnaviria</taxon>
        <taxon>Heunggongvirae</taxon>
        <taxon>Uroviricota</taxon>
        <taxon>Caudoviricetes</taxon>
        <taxon>Sasquatchvirus</taxon>
        <taxon>Sasquatchvirus Y3</taxon>
    </lineage>
</organism>
<keyword evidence="2" id="KW-1185">Reference proteome</keyword>
<reference evidence="1 2" key="1">
    <citation type="submission" date="2017-04" db="EMBL/GenBank/DDBJ databases">
        <authorList>
            <person name="Afonso C.L."/>
            <person name="Miller P.J."/>
            <person name="Scott M.A."/>
            <person name="Spackman E."/>
            <person name="Goraichik I."/>
            <person name="Dimitrov K.M."/>
            <person name="Suarez D.L."/>
            <person name="Swayne D.E."/>
        </authorList>
    </citation>
    <scope>NUCLEOTIDE SEQUENCE [LARGE SCALE GENOMIC DNA]</scope>
</reference>
<evidence type="ECO:0000313" key="2">
    <source>
        <dbReference type="Proteomes" id="UP000240568"/>
    </source>
</evidence>
<evidence type="ECO:0000313" key="1">
    <source>
        <dbReference type="EMBL" id="ARW58950.1"/>
    </source>
</evidence>
<protein>
    <submittedName>
        <fullName evidence="1">Uncharacterized protein</fullName>
    </submittedName>
</protein>
<dbReference type="EMBL" id="KY984068">
    <property type="protein sequence ID" value="ARW58950.1"/>
    <property type="molecule type" value="Genomic_DNA"/>
</dbReference>
<dbReference type="Proteomes" id="UP000240568">
    <property type="component" value="Segment"/>
</dbReference>